<dbReference type="Proteomes" id="UP000295260">
    <property type="component" value="Unassembled WGS sequence"/>
</dbReference>
<proteinExistence type="predicted"/>
<comment type="caution">
    <text evidence="4">The sequence shown here is derived from an EMBL/GenBank/DDBJ whole genome shotgun (WGS) entry which is preliminary data.</text>
</comment>
<protein>
    <submittedName>
        <fullName evidence="4">Putative secreted protein (Por secretion system target)</fullName>
    </submittedName>
</protein>
<dbReference type="AlphaFoldDB" id="A0A4R6QBV8"/>
<keyword evidence="1 2" id="KW-0732">Signal</keyword>
<gene>
    <name evidence="4" type="ORF">BC748_1214</name>
</gene>
<evidence type="ECO:0000313" key="5">
    <source>
        <dbReference type="Proteomes" id="UP000295260"/>
    </source>
</evidence>
<feature type="signal peptide" evidence="2">
    <location>
        <begin position="1"/>
        <end position="19"/>
    </location>
</feature>
<evidence type="ECO:0000259" key="3">
    <source>
        <dbReference type="Pfam" id="PF18962"/>
    </source>
</evidence>
<dbReference type="Pfam" id="PF18962">
    <property type="entry name" value="Por_Secre_tail"/>
    <property type="match status" value="1"/>
</dbReference>
<name>A0A4R6QBV8_9FLAO</name>
<dbReference type="NCBIfam" id="TIGR04183">
    <property type="entry name" value="Por_Secre_tail"/>
    <property type="match status" value="1"/>
</dbReference>
<dbReference type="OrthoDB" id="1489153at2"/>
<evidence type="ECO:0000256" key="2">
    <source>
        <dbReference type="SAM" id="SignalP"/>
    </source>
</evidence>
<keyword evidence="5" id="KW-1185">Reference proteome</keyword>
<evidence type="ECO:0000313" key="4">
    <source>
        <dbReference type="EMBL" id="TDP60234.1"/>
    </source>
</evidence>
<dbReference type="RefSeq" id="WP_133532519.1">
    <property type="nucleotide sequence ID" value="NZ_SNXR01000012.1"/>
</dbReference>
<sequence>MKKITLLFCAFLFQINSNAQYTFTQLNYVPNSNGNEASDYFVYNNKLHFVAGNTNQTCAETPLPDREIWTTTGDIASFSQLADINSCAGSYARDFFEFNGNLFFIAGTGENGVNFELYKTDGTTTELFREFAAGNEAGFDVSNKTQFRVMNNKMYFFASEGGVTNYDLWRTDGTIAGTEKLADLNTTSDVGKPDQFIVYNNELYFVAAQDNLGFELYKYNENTNLVSIVKDIYPGTNSSSPRELILFNNELFFHVTDPISFRRELYKTDGTSNGTISYRNFTTGIYGPTSFKVFNNQLIFVGLTFDSGQDLYKCVFNSSTAEYEISLIKDFNKGSLPFNFVYGATEFIELNNYLYFSAREANGPNNGETMQLYKTNGNSSETEVAVSFTNLGFNNLRNFKKFNNKLFFYRPSEITFQEEIWVTNGTNEILQRLSDQGTGTPKRPYNELIEYNSELYFTGNTNSQGDEIWKITDSTLSTANTENPIKISVSPNPTNGIVKINGIDTIRFSVELIDVTGKIRITESNNQSQIDISTFQNGIYFLKIKNNQTNEITVKKIVKK</sequence>
<dbReference type="InterPro" id="IPR026444">
    <property type="entry name" value="Secre_tail"/>
</dbReference>
<organism evidence="4 5">
    <name type="scientific">Flavobacterium dankookense</name>
    <dbReference type="NCBI Taxonomy" id="706186"/>
    <lineage>
        <taxon>Bacteria</taxon>
        <taxon>Pseudomonadati</taxon>
        <taxon>Bacteroidota</taxon>
        <taxon>Flavobacteriia</taxon>
        <taxon>Flavobacteriales</taxon>
        <taxon>Flavobacteriaceae</taxon>
        <taxon>Flavobacterium</taxon>
    </lineage>
</organism>
<feature type="chain" id="PRO_5020193924" evidence="2">
    <location>
        <begin position="20"/>
        <end position="560"/>
    </location>
</feature>
<reference evidence="4 5" key="1">
    <citation type="submission" date="2019-03" db="EMBL/GenBank/DDBJ databases">
        <title>Genomic Encyclopedia of Archaeal and Bacterial Type Strains, Phase II (KMG-II): from individual species to whole genera.</title>
        <authorList>
            <person name="Goeker M."/>
        </authorList>
    </citation>
    <scope>NUCLEOTIDE SEQUENCE [LARGE SCALE GENOMIC DNA]</scope>
    <source>
        <strain evidence="4 5">DSM 25687</strain>
    </source>
</reference>
<accession>A0A4R6QBV8</accession>
<evidence type="ECO:0000256" key="1">
    <source>
        <dbReference type="ARBA" id="ARBA00022729"/>
    </source>
</evidence>
<feature type="domain" description="Secretion system C-terminal sorting" evidence="3">
    <location>
        <begin position="490"/>
        <end position="558"/>
    </location>
</feature>
<dbReference type="EMBL" id="SNXR01000012">
    <property type="protein sequence ID" value="TDP60234.1"/>
    <property type="molecule type" value="Genomic_DNA"/>
</dbReference>